<reference evidence="3" key="1">
    <citation type="journal article" date="2021" name="IMA Fungus">
        <title>Genomic characterization of three marine fungi, including Emericellopsis atlantica sp. nov. with signatures of a generalist lifestyle and marine biomass degradation.</title>
        <authorList>
            <person name="Hagestad O.C."/>
            <person name="Hou L."/>
            <person name="Andersen J.H."/>
            <person name="Hansen E.H."/>
            <person name="Altermark B."/>
            <person name="Li C."/>
            <person name="Kuhnert E."/>
            <person name="Cox R.J."/>
            <person name="Crous P.W."/>
            <person name="Spatafora J.W."/>
            <person name="Lail K."/>
            <person name="Amirebrahimi M."/>
            <person name="Lipzen A."/>
            <person name="Pangilinan J."/>
            <person name="Andreopoulos W."/>
            <person name="Hayes R.D."/>
            <person name="Ng V."/>
            <person name="Grigoriev I.V."/>
            <person name="Jackson S.A."/>
            <person name="Sutton T.D.S."/>
            <person name="Dobson A.D.W."/>
            <person name="Rama T."/>
        </authorList>
    </citation>
    <scope>NUCLEOTIDE SEQUENCE</scope>
    <source>
        <strain evidence="3">TS7</strain>
    </source>
</reference>
<organism evidence="3 4">
    <name type="scientific">Emericellopsis atlantica</name>
    <dbReference type="NCBI Taxonomy" id="2614577"/>
    <lineage>
        <taxon>Eukaryota</taxon>
        <taxon>Fungi</taxon>
        <taxon>Dikarya</taxon>
        <taxon>Ascomycota</taxon>
        <taxon>Pezizomycotina</taxon>
        <taxon>Sordariomycetes</taxon>
        <taxon>Hypocreomycetidae</taxon>
        <taxon>Hypocreales</taxon>
        <taxon>Bionectriaceae</taxon>
        <taxon>Emericellopsis</taxon>
    </lineage>
</organism>
<dbReference type="EMBL" id="MU251278">
    <property type="protein sequence ID" value="KAG9250412.1"/>
    <property type="molecule type" value="Genomic_DNA"/>
</dbReference>
<dbReference type="Pfam" id="PF20233">
    <property type="entry name" value="DUF6590"/>
    <property type="match status" value="1"/>
</dbReference>
<evidence type="ECO:0000256" key="1">
    <source>
        <dbReference type="SAM" id="MobiDB-lite"/>
    </source>
</evidence>
<feature type="region of interest" description="Disordered" evidence="1">
    <location>
        <begin position="1"/>
        <end position="98"/>
    </location>
</feature>
<protein>
    <recommendedName>
        <fullName evidence="2">DUF6590 domain-containing protein</fullName>
    </recommendedName>
</protein>
<feature type="compositionally biased region" description="Polar residues" evidence="1">
    <location>
        <begin position="25"/>
        <end position="34"/>
    </location>
</feature>
<feature type="compositionally biased region" description="Basic and acidic residues" evidence="1">
    <location>
        <begin position="52"/>
        <end position="61"/>
    </location>
</feature>
<dbReference type="Proteomes" id="UP000887229">
    <property type="component" value="Unassembled WGS sequence"/>
</dbReference>
<evidence type="ECO:0000313" key="3">
    <source>
        <dbReference type="EMBL" id="KAG9250412.1"/>
    </source>
</evidence>
<accession>A0A9P7ZEY8</accession>
<sequence length="331" mass="37350">MSHQQPYHDAGGEYDSADVDELAQTVDQTHISYSSHREVPRTLDADGAVGFTDEHPDHYESGDAEGSHTFGEPYQYGDSGEEYDEEEYAEAGQDDETWSGAVNPEDWNPRFHLDPAYQVYPDEDWFVGSIIMVYWAEPKGHSSPKGRKGGTSRYTLTDMVHQSFRRMVVVRSENGSSFCCPISTYGGRGCRKTRCKPEKHGVIYDDNLEPETFKDEKKLGVKPVGATMLDGHTLDPASRVNYGNGFWVQHNIPVMFIGYIPMDLMKRVKSAYKRFILEGSEDEREQAASSSKSKPSSKSNKTKQEAMSGDWNETKKKKKDGESSKSRSKRH</sequence>
<feature type="compositionally biased region" description="Acidic residues" evidence="1">
    <location>
        <begin position="79"/>
        <end position="97"/>
    </location>
</feature>
<proteinExistence type="predicted"/>
<feature type="compositionally biased region" description="Low complexity" evidence="1">
    <location>
        <begin position="289"/>
        <end position="299"/>
    </location>
</feature>
<dbReference type="OrthoDB" id="3559580at2759"/>
<feature type="compositionally biased region" description="Basic and acidic residues" evidence="1">
    <location>
        <begin position="35"/>
        <end position="44"/>
    </location>
</feature>
<dbReference type="AlphaFoldDB" id="A0A9P7ZEY8"/>
<evidence type="ECO:0000259" key="2">
    <source>
        <dbReference type="Pfam" id="PF20233"/>
    </source>
</evidence>
<dbReference type="RefSeq" id="XP_046114336.1">
    <property type="nucleotide sequence ID" value="XM_046259364.1"/>
</dbReference>
<gene>
    <name evidence="3" type="ORF">F5Z01DRAFT_374654</name>
</gene>
<dbReference type="InterPro" id="IPR046497">
    <property type="entry name" value="DUF6590"/>
</dbReference>
<keyword evidence="4" id="KW-1185">Reference proteome</keyword>
<feature type="region of interest" description="Disordered" evidence="1">
    <location>
        <begin position="280"/>
        <end position="331"/>
    </location>
</feature>
<comment type="caution">
    <text evidence="3">The sequence shown here is derived from an EMBL/GenBank/DDBJ whole genome shotgun (WGS) entry which is preliminary data.</text>
</comment>
<name>A0A9P7ZEY8_9HYPO</name>
<dbReference type="PANTHER" id="PTHR35391:SF5">
    <property type="entry name" value="DUF6590 DOMAIN-CONTAINING PROTEIN"/>
    <property type="match status" value="1"/>
</dbReference>
<evidence type="ECO:0000313" key="4">
    <source>
        <dbReference type="Proteomes" id="UP000887229"/>
    </source>
</evidence>
<dbReference type="GeneID" id="70290267"/>
<feature type="domain" description="DUF6590" evidence="2">
    <location>
        <begin position="125"/>
        <end position="268"/>
    </location>
</feature>
<dbReference type="PANTHER" id="PTHR35391">
    <property type="entry name" value="C2H2-TYPE DOMAIN-CONTAINING PROTEIN-RELATED"/>
    <property type="match status" value="1"/>
</dbReference>